<dbReference type="PANTHER" id="PTHR30534:SF0">
    <property type="entry name" value="FLAGELLAR MOTOR SWITCH PROTEIN FLIG"/>
    <property type="match status" value="1"/>
</dbReference>
<feature type="domain" description="Flagellar motor switch protein FliG N-terminal" evidence="13">
    <location>
        <begin position="6"/>
        <end position="99"/>
    </location>
</feature>
<evidence type="ECO:0000256" key="10">
    <source>
        <dbReference type="ARBA" id="ARBA00025598"/>
    </source>
</evidence>
<evidence type="ECO:0000256" key="6">
    <source>
        <dbReference type="ARBA" id="ARBA00022500"/>
    </source>
</evidence>
<protein>
    <recommendedName>
        <fullName evidence="4">Flagellar motor switch protein FliG</fullName>
    </recommendedName>
</protein>
<evidence type="ECO:0000256" key="3">
    <source>
        <dbReference type="ARBA" id="ARBA00010299"/>
    </source>
</evidence>
<gene>
    <name evidence="14" type="primary">fliG</name>
    <name evidence="14" type="ORF">NTH_01245</name>
</gene>
<evidence type="ECO:0000256" key="1">
    <source>
        <dbReference type="ARBA" id="ARBA00004117"/>
    </source>
</evidence>
<evidence type="ECO:0000313" key="14">
    <source>
        <dbReference type="EMBL" id="UUP16798.1"/>
    </source>
</evidence>
<accession>A0ABY5MJE7</accession>
<evidence type="ECO:0000256" key="7">
    <source>
        <dbReference type="ARBA" id="ARBA00022779"/>
    </source>
</evidence>
<evidence type="ECO:0000256" key="9">
    <source>
        <dbReference type="ARBA" id="ARBA00023143"/>
    </source>
</evidence>
<reference evidence="14 15" key="1">
    <citation type="submission" date="2018-07" db="EMBL/GenBank/DDBJ databases">
        <title>Genome sequence of Nitratireductor thuwali#1536.</title>
        <authorList>
            <person name="Michoud G."/>
            <person name="Merlino G."/>
            <person name="Sefrji F.O."/>
            <person name="Daffonchio D."/>
        </authorList>
    </citation>
    <scope>NUCLEOTIDE SEQUENCE [LARGE SCALE GENOMIC DNA]</scope>
    <source>
        <strain evidence="15">Nit1536</strain>
    </source>
</reference>
<dbReference type="Pfam" id="PF14841">
    <property type="entry name" value="FliG_M"/>
    <property type="match status" value="1"/>
</dbReference>
<dbReference type="EMBL" id="CP030941">
    <property type="protein sequence ID" value="UUP16798.1"/>
    <property type="molecule type" value="Genomic_DNA"/>
</dbReference>
<keyword evidence="14" id="KW-0966">Cell projection</keyword>
<keyword evidence="7" id="KW-0283">Flagellar rotation</keyword>
<keyword evidence="9" id="KW-0975">Bacterial flagellum</keyword>
<dbReference type="PANTHER" id="PTHR30534">
    <property type="entry name" value="FLAGELLAR MOTOR SWITCH PROTEIN FLIG"/>
    <property type="match status" value="1"/>
</dbReference>
<dbReference type="Pfam" id="PF01706">
    <property type="entry name" value="FliG_C"/>
    <property type="match status" value="1"/>
</dbReference>
<dbReference type="Gene3D" id="1.10.220.30">
    <property type="match status" value="3"/>
</dbReference>
<keyword evidence="14" id="KW-0969">Cilium</keyword>
<name>A0ABY5MJE7_9HYPH</name>
<dbReference type="Proteomes" id="UP001342418">
    <property type="component" value="Chromosome"/>
</dbReference>
<evidence type="ECO:0000256" key="4">
    <source>
        <dbReference type="ARBA" id="ARBA00021870"/>
    </source>
</evidence>
<keyword evidence="8" id="KW-0472">Membrane</keyword>
<dbReference type="SUPFAM" id="SSF48029">
    <property type="entry name" value="FliG"/>
    <property type="match status" value="2"/>
</dbReference>
<dbReference type="InterPro" id="IPR032779">
    <property type="entry name" value="FliG_M"/>
</dbReference>
<comment type="similarity">
    <text evidence="3">Belongs to the FliG family.</text>
</comment>
<dbReference type="InterPro" id="IPR000090">
    <property type="entry name" value="Flg_Motor_Flig"/>
</dbReference>
<evidence type="ECO:0000259" key="12">
    <source>
        <dbReference type="Pfam" id="PF14841"/>
    </source>
</evidence>
<evidence type="ECO:0000256" key="8">
    <source>
        <dbReference type="ARBA" id="ARBA00023136"/>
    </source>
</evidence>
<dbReference type="PRINTS" id="PR00954">
    <property type="entry name" value="FLGMOTORFLIG"/>
</dbReference>
<evidence type="ECO:0000256" key="5">
    <source>
        <dbReference type="ARBA" id="ARBA00022475"/>
    </source>
</evidence>
<dbReference type="Pfam" id="PF14842">
    <property type="entry name" value="FliG_N"/>
    <property type="match status" value="1"/>
</dbReference>
<keyword evidence="14" id="KW-0282">Flagellum</keyword>
<evidence type="ECO:0000259" key="11">
    <source>
        <dbReference type="Pfam" id="PF01706"/>
    </source>
</evidence>
<feature type="domain" description="Flagellar motor switch protein FliG middle" evidence="12">
    <location>
        <begin position="119"/>
        <end position="189"/>
    </location>
</feature>
<feature type="domain" description="Flagellar motor switch protein FliG C-terminal" evidence="11">
    <location>
        <begin position="220"/>
        <end position="327"/>
    </location>
</feature>
<keyword evidence="15" id="KW-1185">Reference proteome</keyword>
<sequence length="334" mass="36242">MNQPLKLTQAQKAAAILVAMGKPSAGRLLKFFKQEELRALIEAARLLRTIPQAELEKVVREFENEFTVGAGLLDSADSMDTILAESLSPEEVNILLGRSEPPPPSLEEVWTELEKIDAERLSHILRAEHDQTVAVIMTSLAPQAASRVLVLLDKAQRGAVVRRMATMGQLPIAAKQVIERRVAEILRAEANGKDASAGHARVASVLNELDKAQVDEVMEELRATGSDDVDAIRSRLFTFEELVNLSQRARVALFDGLPTDQVTLALRGAPKELAEAVLSALGARSRRMIESELAGGDDNVSADDVARARRRIASTAVQLAQAGKIELQPSQEAA</sequence>
<organism evidence="14 15">
    <name type="scientific">Nitratireductor thuwali</name>
    <dbReference type="NCBI Taxonomy" id="2267699"/>
    <lineage>
        <taxon>Bacteria</taxon>
        <taxon>Pseudomonadati</taxon>
        <taxon>Pseudomonadota</taxon>
        <taxon>Alphaproteobacteria</taxon>
        <taxon>Hyphomicrobiales</taxon>
        <taxon>Phyllobacteriaceae</taxon>
        <taxon>Nitratireductor</taxon>
    </lineage>
</organism>
<dbReference type="InterPro" id="IPR011002">
    <property type="entry name" value="FliG_a-hlx"/>
</dbReference>
<dbReference type="InterPro" id="IPR028263">
    <property type="entry name" value="FliG_N"/>
</dbReference>
<dbReference type="RefSeq" id="WP_338529200.1">
    <property type="nucleotide sequence ID" value="NZ_CP030941.1"/>
</dbReference>
<evidence type="ECO:0000256" key="2">
    <source>
        <dbReference type="ARBA" id="ARBA00004413"/>
    </source>
</evidence>
<keyword evidence="5" id="KW-1003">Cell membrane</keyword>
<comment type="function">
    <text evidence="10">FliG is one of three proteins (FliG, FliN, FliM) that forms the rotor-mounted switch complex (C ring), located at the base of the basal body. This complex interacts with the CheY and CheZ chemotaxis proteins, in addition to contacting components of the motor that determine the direction of flagellar rotation.</text>
</comment>
<comment type="subcellular location">
    <subcellularLocation>
        <location evidence="1">Bacterial flagellum basal body</location>
    </subcellularLocation>
    <subcellularLocation>
        <location evidence="2">Cell membrane</location>
        <topology evidence="2">Peripheral membrane protein</topology>
        <orientation evidence="2">Cytoplasmic side</orientation>
    </subcellularLocation>
</comment>
<evidence type="ECO:0000259" key="13">
    <source>
        <dbReference type="Pfam" id="PF14842"/>
    </source>
</evidence>
<proteinExistence type="inferred from homology"/>
<dbReference type="InterPro" id="IPR023087">
    <property type="entry name" value="Flg_Motor_Flig_C"/>
</dbReference>
<keyword evidence="6" id="KW-0145">Chemotaxis</keyword>
<evidence type="ECO:0000313" key="15">
    <source>
        <dbReference type="Proteomes" id="UP001342418"/>
    </source>
</evidence>